<dbReference type="EMBL" id="BMDC01000002">
    <property type="protein sequence ID" value="GGH63587.1"/>
    <property type="molecule type" value="Genomic_DNA"/>
</dbReference>
<keyword evidence="1" id="KW-1133">Transmembrane helix</keyword>
<dbReference type="AlphaFoldDB" id="A0A917MTX1"/>
<gene>
    <name evidence="2" type="ORF">GCM10007359_15030</name>
</gene>
<name>A0A917MTX1_9MICC</name>
<dbReference type="Proteomes" id="UP000600171">
    <property type="component" value="Unassembled WGS sequence"/>
</dbReference>
<keyword evidence="3" id="KW-1185">Reference proteome</keyword>
<dbReference type="RefSeq" id="WP_229723134.1">
    <property type="nucleotide sequence ID" value="NZ_BMDC01000002.1"/>
</dbReference>
<evidence type="ECO:0000313" key="2">
    <source>
        <dbReference type="EMBL" id="GGH63587.1"/>
    </source>
</evidence>
<evidence type="ECO:0000256" key="1">
    <source>
        <dbReference type="SAM" id="Phobius"/>
    </source>
</evidence>
<feature type="transmembrane region" description="Helical" evidence="1">
    <location>
        <begin position="30"/>
        <end position="47"/>
    </location>
</feature>
<keyword evidence="1" id="KW-0812">Transmembrane</keyword>
<comment type="caution">
    <text evidence="2">The sequence shown here is derived from an EMBL/GenBank/DDBJ whole genome shotgun (WGS) entry which is preliminary data.</text>
</comment>
<feature type="transmembrane region" description="Helical" evidence="1">
    <location>
        <begin position="7"/>
        <end position="24"/>
    </location>
</feature>
<evidence type="ECO:0000313" key="3">
    <source>
        <dbReference type="Proteomes" id="UP000600171"/>
    </source>
</evidence>
<keyword evidence="1" id="KW-0472">Membrane</keyword>
<reference evidence="2 3" key="1">
    <citation type="journal article" date="2014" name="Int. J. Syst. Evol. Microbiol.">
        <title>Complete genome sequence of Corynebacterium casei LMG S-19264T (=DSM 44701T), isolated from a smear-ripened cheese.</title>
        <authorList>
            <consortium name="US DOE Joint Genome Institute (JGI-PGF)"/>
            <person name="Walter F."/>
            <person name="Albersmeier A."/>
            <person name="Kalinowski J."/>
            <person name="Ruckert C."/>
        </authorList>
    </citation>
    <scope>NUCLEOTIDE SEQUENCE [LARGE SCALE GENOMIC DNA]</scope>
    <source>
        <strain evidence="2 3">CCM 8669</strain>
    </source>
</reference>
<protein>
    <recommendedName>
        <fullName evidence="4">Tetratricopeptide repeat protein</fullName>
    </recommendedName>
</protein>
<sequence length="201" mass="21650">MGSLKVFTAIAVVLVALTVIVLPVPASVRLFLLVSLAFCAVFVFVEATGKGKTFAALTVAALTFYLVVTVQRGLFLLEDPSLASVLLGLGMIVLPLIGGWAMVREIIFGSKVQQMAKEMDAAGELPEDTLPRSASGRVDRAAADAEFEKFRLPLEEDPGNWKNWFNISTLYGAAGDRKRARKSMRTAIALRAGKTDVDMSV</sequence>
<accession>A0A917MTX1</accession>
<organism evidence="2 3">
    <name type="scientific">Rothia aerolata</name>
    <dbReference type="NCBI Taxonomy" id="1812262"/>
    <lineage>
        <taxon>Bacteria</taxon>
        <taxon>Bacillati</taxon>
        <taxon>Actinomycetota</taxon>
        <taxon>Actinomycetes</taxon>
        <taxon>Micrococcales</taxon>
        <taxon>Micrococcaceae</taxon>
        <taxon>Rothia</taxon>
    </lineage>
</organism>
<feature type="transmembrane region" description="Helical" evidence="1">
    <location>
        <begin position="81"/>
        <end position="103"/>
    </location>
</feature>
<proteinExistence type="predicted"/>
<evidence type="ECO:0008006" key="4">
    <source>
        <dbReference type="Google" id="ProtNLM"/>
    </source>
</evidence>
<feature type="transmembrane region" description="Helical" evidence="1">
    <location>
        <begin position="54"/>
        <end position="75"/>
    </location>
</feature>